<protein>
    <submittedName>
        <fullName evidence="1">Uncharacterized protein</fullName>
    </submittedName>
</protein>
<organism evidence="1 2">
    <name type="scientific">Seonamhaeicola sediminis</name>
    <dbReference type="NCBI Taxonomy" id="2528206"/>
    <lineage>
        <taxon>Bacteria</taxon>
        <taxon>Pseudomonadati</taxon>
        <taxon>Bacteroidota</taxon>
        <taxon>Flavobacteriia</taxon>
        <taxon>Flavobacteriales</taxon>
        <taxon>Flavobacteriaceae</taxon>
    </lineage>
</organism>
<dbReference type="Proteomes" id="UP000295814">
    <property type="component" value="Unassembled WGS sequence"/>
</dbReference>
<gene>
    <name evidence="1" type="ORF">E1J38_012325</name>
</gene>
<evidence type="ECO:0000313" key="2">
    <source>
        <dbReference type="Proteomes" id="UP000295814"/>
    </source>
</evidence>
<name>A0A562YC49_9FLAO</name>
<keyword evidence="2" id="KW-1185">Reference proteome</keyword>
<dbReference type="AlphaFoldDB" id="A0A562YC49"/>
<dbReference type="OrthoDB" id="1451549at2"/>
<proteinExistence type="predicted"/>
<reference evidence="1 2" key="1">
    <citation type="submission" date="2019-07" db="EMBL/GenBank/DDBJ databases">
        <title>Seonamhaeicola sp. W255 draft genome.</title>
        <authorList>
            <person name="Zhang X.-Y."/>
            <person name="Zhang R."/>
            <person name="Zhong Y.-L."/>
            <person name="Du Z.-J."/>
        </authorList>
    </citation>
    <scope>NUCLEOTIDE SEQUENCE [LARGE SCALE GENOMIC DNA]</scope>
    <source>
        <strain evidence="1 2">W255</strain>
    </source>
</reference>
<comment type="caution">
    <text evidence="1">The sequence shown here is derived from an EMBL/GenBank/DDBJ whole genome shotgun (WGS) entry which is preliminary data.</text>
</comment>
<dbReference type="EMBL" id="SMZJ02000008">
    <property type="protein sequence ID" value="TWO31682.1"/>
    <property type="molecule type" value="Genomic_DNA"/>
</dbReference>
<dbReference type="RefSeq" id="WP_133357209.1">
    <property type="nucleotide sequence ID" value="NZ_SMZJ02000008.1"/>
</dbReference>
<accession>A0A562YC49</accession>
<evidence type="ECO:0000313" key="1">
    <source>
        <dbReference type="EMBL" id="TWO31682.1"/>
    </source>
</evidence>
<sequence>MKLIERALEFEQRKHTFKTTSERIESSREVKALILEINDVYKETKDPELMDLMKRLTVIKQKIEKRLKGRQNNLIG</sequence>